<dbReference type="GO" id="GO:0009279">
    <property type="term" value="C:cell outer membrane"/>
    <property type="evidence" value="ECO:0007669"/>
    <property type="project" value="UniProtKB-SubCell"/>
</dbReference>
<evidence type="ECO:0000256" key="10">
    <source>
        <dbReference type="SAM" id="SignalP"/>
    </source>
</evidence>
<dbReference type="Pfam" id="PF13620">
    <property type="entry name" value="CarboxypepD_reg"/>
    <property type="match status" value="1"/>
</dbReference>
<comment type="subcellular location">
    <subcellularLocation>
        <location evidence="1 8">Cell outer membrane</location>
        <topology evidence="1 8">Multi-pass membrane protein</topology>
    </subcellularLocation>
</comment>
<reference evidence="14" key="1">
    <citation type="submission" date="2016-10" db="EMBL/GenBank/DDBJ databases">
        <authorList>
            <person name="Varghese N."/>
            <person name="Submissions S."/>
        </authorList>
    </citation>
    <scope>NUCLEOTIDE SEQUENCE [LARGE SCALE GENOMIC DNA]</scope>
    <source>
        <strain evidence="14">DSM 21580</strain>
    </source>
</reference>
<evidence type="ECO:0000256" key="8">
    <source>
        <dbReference type="PROSITE-ProRule" id="PRU01360"/>
    </source>
</evidence>
<dbReference type="Proteomes" id="UP000236738">
    <property type="component" value="Unassembled WGS sequence"/>
</dbReference>
<dbReference type="PANTHER" id="PTHR30069">
    <property type="entry name" value="TONB-DEPENDENT OUTER MEMBRANE RECEPTOR"/>
    <property type="match status" value="1"/>
</dbReference>
<dbReference type="Pfam" id="PF07715">
    <property type="entry name" value="Plug"/>
    <property type="match status" value="1"/>
</dbReference>
<sequence length="848" mass="93917">MTSNIEISSLFAKKSLAFTFLLAAASLAFAQQKTVITGEVSGAQGAKVPYASITFTNKENKINTDAALTDEQGKYTINLAPGNYSVSVEAIDFKKLNTSFVVTSNSAVKNFTILPEESTTNTKTQDIAGVVIVAAAPKPYRVELDKKIYDPSSDLISKGGNLQDVLSNVPSISVDTDGTVSMRGNTNIKFLINGKPSALLGIDDGADALKTIPADQIDHIEVITNPSSKYEASGTAGILNIILKKSKKLGFNGSVTGTLGYLPQTNLNTNLSWKKGAWTYFINGGGGYNKNKSQSTQTYQTLLNDSNLANDDLIKRNRDQNNSGDSNSYNVNTGFVVDLSPQASLNASVMFRTYKYNSDDTTNILENYFTKDGFGNTGSYDLTTVQNDSGERKNNSFQADLGYDQKIGDNGQNISISGSLQNNKGYNNTISSLRSVSTSNTVANQTIDNQIYSNSDSRTYLGKADYELPIGEKSKIEAGTRYDYTKNVYDNSVFQSVDNAPSTTITDFTGNTTYIEKIAAAYAQFKSKIGPVGYQLGTRVENTNINLGYKDPEMNNERVEKNKNYTGFFPSVFLSYDLGEKSQFLLNYSRRIQRPRSFFLVPFFSYDTRSSFQGNPDLNPTYENSFELGYSLSSKKLTFNPTLYYKKSQDEVNFVQVPKNENGITSIRTQPVNAGSDANYGLDLNGSYDPFKWFRLMGSVNLYGYNNTGSYQNFNFSGNGFSSRIRLTTTFKTDKNTSFQIQTFFRGAEKSVSNNRQSMYVINFGASKTILKGDGTLAFNIQDIFNTRARAFTTTGENFTQYNYNQYRPRQFSLSFTYRFKQGIKVDQPKKKTDVNNNYSGDEDQGPM</sequence>
<evidence type="ECO:0000256" key="9">
    <source>
        <dbReference type="SAM" id="MobiDB-lite"/>
    </source>
</evidence>
<evidence type="ECO:0000259" key="11">
    <source>
        <dbReference type="Pfam" id="PF07715"/>
    </source>
</evidence>
<dbReference type="SUPFAM" id="SSF56935">
    <property type="entry name" value="Porins"/>
    <property type="match status" value="1"/>
</dbReference>
<dbReference type="OrthoDB" id="8764943at2"/>
<keyword evidence="6 8" id="KW-0472">Membrane</keyword>
<dbReference type="InterPro" id="IPR039426">
    <property type="entry name" value="TonB-dep_rcpt-like"/>
</dbReference>
<feature type="signal peptide" evidence="10">
    <location>
        <begin position="1"/>
        <end position="30"/>
    </location>
</feature>
<comment type="similarity">
    <text evidence="8">Belongs to the TonB-dependent receptor family.</text>
</comment>
<dbReference type="Pfam" id="PF14905">
    <property type="entry name" value="OMP_b-brl_3"/>
    <property type="match status" value="1"/>
</dbReference>
<evidence type="ECO:0000256" key="2">
    <source>
        <dbReference type="ARBA" id="ARBA00022448"/>
    </source>
</evidence>
<feature type="chain" id="PRO_5009285234" evidence="10">
    <location>
        <begin position="31"/>
        <end position="848"/>
    </location>
</feature>
<evidence type="ECO:0000256" key="7">
    <source>
        <dbReference type="ARBA" id="ARBA00023237"/>
    </source>
</evidence>
<keyword evidence="14" id="KW-1185">Reference proteome</keyword>
<feature type="domain" description="TonB-dependent receptor plug" evidence="11">
    <location>
        <begin position="159"/>
        <end position="238"/>
    </location>
</feature>
<dbReference type="Gene3D" id="2.60.40.1120">
    <property type="entry name" value="Carboxypeptidase-like, regulatory domain"/>
    <property type="match status" value="1"/>
</dbReference>
<keyword evidence="2 8" id="KW-0813">Transport</keyword>
<feature type="region of interest" description="Disordered" evidence="9">
    <location>
        <begin position="829"/>
        <end position="848"/>
    </location>
</feature>
<keyword evidence="4 8" id="KW-0812">Transmembrane</keyword>
<evidence type="ECO:0000256" key="4">
    <source>
        <dbReference type="ARBA" id="ARBA00022692"/>
    </source>
</evidence>
<dbReference type="PROSITE" id="PS52016">
    <property type="entry name" value="TONB_DEPENDENT_REC_3"/>
    <property type="match status" value="1"/>
</dbReference>
<dbReference type="RefSeq" id="WP_103912530.1">
    <property type="nucleotide sequence ID" value="NZ_FNUS01000001.1"/>
</dbReference>
<dbReference type="InterPro" id="IPR041700">
    <property type="entry name" value="OMP_b-brl_3"/>
</dbReference>
<evidence type="ECO:0000256" key="5">
    <source>
        <dbReference type="ARBA" id="ARBA00022729"/>
    </source>
</evidence>
<dbReference type="Gene3D" id="2.170.130.10">
    <property type="entry name" value="TonB-dependent receptor, plug domain"/>
    <property type="match status" value="1"/>
</dbReference>
<gene>
    <name evidence="13" type="ORF">SAMN05421847_0510</name>
</gene>
<accession>A0A1H5TN96</accession>
<dbReference type="PANTHER" id="PTHR30069:SF29">
    <property type="entry name" value="HEMOGLOBIN AND HEMOGLOBIN-HAPTOGLOBIN-BINDING PROTEIN 1-RELATED"/>
    <property type="match status" value="1"/>
</dbReference>
<dbReference type="InterPro" id="IPR037066">
    <property type="entry name" value="Plug_dom_sf"/>
</dbReference>
<dbReference type="GO" id="GO:0015344">
    <property type="term" value="F:siderophore uptake transmembrane transporter activity"/>
    <property type="evidence" value="ECO:0007669"/>
    <property type="project" value="TreeGrafter"/>
</dbReference>
<organism evidence="13 14">
    <name type="scientific">Halpernia humi</name>
    <dbReference type="NCBI Taxonomy" id="493375"/>
    <lineage>
        <taxon>Bacteria</taxon>
        <taxon>Pseudomonadati</taxon>
        <taxon>Bacteroidota</taxon>
        <taxon>Flavobacteriia</taxon>
        <taxon>Flavobacteriales</taxon>
        <taxon>Weeksellaceae</taxon>
        <taxon>Chryseobacterium group</taxon>
        <taxon>Halpernia</taxon>
    </lineage>
</organism>
<keyword evidence="5 10" id="KW-0732">Signal</keyword>
<feature type="domain" description="Outer membrane protein beta-barrel" evidence="12">
    <location>
        <begin position="406"/>
        <end position="818"/>
    </location>
</feature>
<evidence type="ECO:0000313" key="13">
    <source>
        <dbReference type="EMBL" id="SEF63581.1"/>
    </source>
</evidence>
<evidence type="ECO:0000313" key="14">
    <source>
        <dbReference type="Proteomes" id="UP000236738"/>
    </source>
</evidence>
<dbReference type="EMBL" id="FNUS01000001">
    <property type="protein sequence ID" value="SEF63581.1"/>
    <property type="molecule type" value="Genomic_DNA"/>
</dbReference>
<keyword evidence="13" id="KW-0675">Receptor</keyword>
<name>A0A1H5TN96_9FLAO</name>
<proteinExistence type="inferred from homology"/>
<evidence type="ECO:0000259" key="12">
    <source>
        <dbReference type="Pfam" id="PF14905"/>
    </source>
</evidence>
<keyword evidence="3 8" id="KW-1134">Transmembrane beta strand</keyword>
<dbReference type="InterPro" id="IPR012910">
    <property type="entry name" value="Plug_dom"/>
</dbReference>
<dbReference type="SUPFAM" id="SSF49464">
    <property type="entry name" value="Carboxypeptidase regulatory domain-like"/>
    <property type="match status" value="1"/>
</dbReference>
<protein>
    <submittedName>
        <fullName evidence="13">Outer membrane receptor proteins, mostly Fe transport</fullName>
    </submittedName>
</protein>
<dbReference type="InterPro" id="IPR008969">
    <property type="entry name" value="CarboxyPept-like_regulatory"/>
</dbReference>
<evidence type="ECO:0000256" key="3">
    <source>
        <dbReference type="ARBA" id="ARBA00022452"/>
    </source>
</evidence>
<keyword evidence="7 8" id="KW-0998">Cell outer membrane</keyword>
<dbReference type="InterPro" id="IPR036942">
    <property type="entry name" value="Beta-barrel_TonB_sf"/>
</dbReference>
<dbReference type="Gene3D" id="2.40.170.20">
    <property type="entry name" value="TonB-dependent receptor, beta-barrel domain"/>
    <property type="match status" value="1"/>
</dbReference>
<dbReference type="AlphaFoldDB" id="A0A1H5TN96"/>
<dbReference type="GO" id="GO:0044718">
    <property type="term" value="P:siderophore transmembrane transport"/>
    <property type="evidence" value="ECO:0007669"/>
    <property type="project" value="TreeGrafter"/>
</dbReference>
<evidence type="ECO:0000256" key="6">
    <source>
        <dbReference type="ARBA" id="ARBA00023136"/>
    </source>
</evidence>
<evidence type="ECO:0000256" key="1">
    <source>
        <dbReference type="ARBA" id="ARBA00004571"/>
    </source>
</evidence>